<dbReference type="SUPFAM" id="SSF50978">
    <property type="entry name" value="WD40 repeat-like"/>
    <property type="match status" value="1"/>
</dbReference>
<dbReference type="SMART" id="SM00320">
    <property type="entry name" value="WD40"/>
    <property type="match status" value="5"/>
</dbReference>
<dbReference type="VEuPathDB" id="AmoebaDB:ACA1_068880"/>
<dbReference type="InterPro" id="IPR015943">
    <property type="entry name" value="WD40/YVTN_repeat-like_dom_sf"/>
</dbReference>
<dbReference type="InterPro" id="IPR019775">
    <property type="entry name" value="WD40_repeat_CS"/>
</dbReference>
<feature type="compositionally biased region" description="Basic and acidic residues" evidence="4">
    <location>
        <begin position="433"/>
        <end position="445"/>
    </location>
</feature>
<feature type="repeat" description="WD" evidence="3">
    <location>
        <begin position="207"/>
        <end position="248"/>
    </location>
</feature>
<name>L8HCN1_ACACF</name>
<dbReference type="GeneID" id="14924277"/>
<dbReference type="RefSeq" id="XP_004352832.1">
    <property type="nucleotide sequence ID" value="XM_004352780.1"/>
</dbReference>
<feature type="region of interest" description="Disordered" evidence="4">
    <location>
        <begin position="530"/>
        <end position="561"/>
    </location>
</feature>
<feature type="compositionally biased region" description="Basic and acidic residues" evidence="4">
    <location>
        <begin position="378"/>
        <end position="397"/>
    </location>
</feature>
<feature type="region of interest" description="Disordered" evidence="4">
    <location>
        <begin position="778"/>
        <end position="805"/>
    </location>
</feature>
<dbReference type="PROSITE" id="PS50082">
    <property type="entry name" value="WD_REPEATS_2"/>
    <property type="match status" value="3"/>
</dbReference>
<dbReference type="PROSITE" id="PS00678">
    <property type="entry name" value="WD_REPEATS_1"/>
    <property type="match status" value="2"/>
</dbReference>
<dbReference type="EMBL" id="KB007857">
    <property type="protein sequence ID" value="ELR23304.1"/>
    <property type="molecule type" value="Genomic_DNA"/>
</dbReference>
<proteinExistence type="predicted"/>
<evidence type="ECO:0000256" key="4">
    <source>
        <dbReference type="SAM" id="MobiDB-lite"/>
    </source>
</evidence>
<feature type="compositionally biased region" description="Basic and acidic residues" evidence="4">
    <location>
        <begin position="469"/>
        <end position="489"/>
    </location>
</feature>
<feature type="repeat" description="WD" evidence="3">
    <location>
        <begin position="165"/>
        <end position="206"/>
    </location>
</feature>
<evidence type="ECO:0000313" key="6">
    <source>
        <dbReference type="Proteomes" id="UP000011083"/>
    </source>
</evidence>
<keyword evidence="1 3" id="KW-0853">WD repeat</keyword>
<keyword evidence="6" id="KW-1185">Reference proteome</keyword>
<evidence type="ECO:0000313" key="5">
    <source>
        <dbReference type="EMBL" id="ELR23304.1"/>
    </source>
</evidence>
<protein>
    <submittedName>
        <fullName evidence="5">WD domain, G-beta repeat-containing protein</fullName>
    </submittedName>
</protein>
<keyword evidence="2" id="KW-0677">Repeat</keyword>
<feature type="compositionally biased region" description="Basic and acidic residues" evidence="4">
    <location>
        <begin position="578"/>
        <end position="593"/>
    </location>
</feature>
<dbReference type="PROSITE" id="PS50294">
    <property type="entry name" value="WD_REPEATS_REGION"/>
    <property type="match status" value="2"/>
</dbReference>
<feature type="region of interest" description="Disordered" evidence="4">
    <location>
        <begin position="674"/>
        <end position="695"/>
    </location>
</feature>
<dbReference type="STRING" id="1257118.L8HCN1"/>
<dbReference type="PANTHER" id="PTHR19848">
    <property type="entry name" value="WD40 REPEAT PROTEIN"/>
    <property type="match status" value="1"/>
</dbReference>
<dbReference type="OrthoDB" id="361494at2759"/>
<dbReference type="CDD" id="cd00200">
    <property type="entry name" value="WD40"/>
    <property type="match status" value="1"/>
</dbReference>
<dbReference type="Proteomes" id="UP000011083">
    <property type="component" value="Unassembled WGS sequence"/>
</dbReference>
<reference evidence="5 6" key="1">
    <citation type="journal article" date="2013" name="Genome Biol.">
        <title>Genome of Acanthamoeba castellanii highlights extensive lateral gene transfer and early evolution of tyrosine kinase signaling.</title>
        <authorList>
            <person name="Clarke M."/>
            <person name="Lohan A.J."/>
            <person name="Liu B."/>
            <person name="Lagkouvardos I."/>
            <person name="Roy S."/>
            <person name="Zafar N."/>
            <person name="Bertelli C."/>
            <person name="Schilde C."/>
            <person name="Kianianmomeni A."/>
            <person name="Burglin T.R."/>
            <person name="Frech C."/>
            <person name="Turcotte B."/>
            <person name="Kopec K.O."/>
            <person name="Synnott J.M."/>
            <person name="Choo C."/>
            <person name="Paponov I."/>
            <person name="Finkler A."/>
            <person name="Soon Heng Tan C."/>
            <person name="Hutchins A.P."/>
            <person name="Weinmeier T."/>
            <person name="Rattei T."/>
            <person name="Chu J.S."/>
            <person name="Gimenez G."/>
            <person name="Irimia M."/>
            <person name="Rigden D.J."/>
            <person name="Fitzpatrick D.A."/>
            <person name="Lorenzo-Morales J."/>
            <person name="Bateman A."/>
            <person name="Chiu C.H."/>
            <person name="Tang P."/>
            <person name="Hegemann P."/>
            <person name="Fromm H."/>
            <person name="Raoult D."/>
            <person name="Greub G."/>
            <person name="Miranda-Saavedra D."/>
            <person name="Chen N."/>
            <person name="Nash P."/>
            <person name="Ginger M.L."/>
            <person name="Horn M."/>
            <person name="Schaap P."/>
            <person name="Caler L."/>
            <person name="Loftus B."/>
        </authorList>
    </citation>
    <scope>NUCLEOTIDE SEQUENCE [LARGE SCALE GENOMIC DNA]</scope>
    <source>
        <strain evidence="5 6">Neff</strain>
    </source>
</reference>
<dbReference type="Pfam" id="PF00400">
    <property type="entry name" value="WD40"/>
    <property type="match status" value="3"/>
</dbReference>
<evidence type="ECO:0000256" key="3">
    <source>
        <dbReference type="PROSITE-ProRule" id="PRU00221"/>
    </source>
</evidence>
<sequence length="978" mass="107918">MEETVEEALKLWGELFQSSETAEPVKAKSSSGIVMPTELRVYRDDDAVTSVAICTERKLLFTASPTQAVRAWSLLSGERVGEYVGHTDWVYGVIVHGGELYSCSRDQTIRSWNIETFECTQVFETATNNLNTKKFFVAGGVLFVTCDDFALRLYNTRTGKVIRVLEGHTRPIRCMVLFKSQRELFTASGDGTIRRWNFKKGLELAVYKCHTEGVTSITIDEQRRLLYSAGQDGVVCVWDLSEAGDRANKQLSETDGELMQYKRRIDNIIQRNAGALVADDKLIKVTDEVLRLIQQGDDDQGAVVKEENEAPTTSSVVPPSPAGLPPLSPRLAHAAVHDGQAKAAKSSSANAAKGTLLKSGLLKLARGDSWRTKPGSNRTRDEVKHHRDDDGMRKLHTADAIMENAQKTRTKGDGAERVVLVDPLEDKRKKKEKEKEKKSNNEEPGKAATGGMKVKDQLFRLGATFSFDRKRREKKEAQQQQLEVKRSISEGDMPAVPATHKDRIQWLPEDKYSSNQSLIIKPAGQLEARNVRNVDAGSSGGGAGSAEMTATAEKKEHSREFDILGWMEEQIAIQDESEERREERAKSNSDERMNQPQADEQKSLAAEAEQYRDSRQEPGDSAREGPSVPAVEEGIENIALVVMQPFADISYIEFGTVLFKVISLCMRLCDADRRPTTKREQEPEASAVDEDDDEAKRVRNDLRLSVKEFTRNGMTLLQHIKRKALAKEALAVGLVGLEEDADDVDSREDEGSDRKAFLTAARIMLAAVKQLAEWLHGLGDSKPGRASQRTKSESGSDDAPPAADVDEQQTQTLFANLERQCGPETQHLLAEVRKPLGESTPASSAAARDILALGLPVFTELVGTLKRAADGDAVQSAQWAALADRHLLVLIQAARAVACADNGGSADLEAVQQRRQRLLVLECAVVVKASEAFRCRDDTMTEAAQALLRQKCGQLLAAVVQLLTTIRHECPAPKRNVD</sequence>
<evidence type="ECO:0000256" key="2">
    <source>
        <dbReference type="ARBA" id="ARBA00022737"/>
    </source>
</evidence>
<dbReference type="PANTHER" id="PTHR19848:SF8">
    <property type="entry name" value="F-BOX AND WD REPEAT DOMAIN CONTAINING 7"/>
    <property type="match status" value="1"/>
</dbReference>
<dbReference type="KEGG" id="acan:ACA1_068880"/>
<dbReference type="AlphaFoldDB" id="L8HCN1"/>
<evidence type="ECO:0000256" key="1">
    <source>
        <dbReference type="ARBA" id="ARBA00022574"/>
    </source>
</evidence>
<dbReference type="InterPro" id="IPR036322">
    <property type="entry name" value="WD40_repeat_dom_sf"/>
</dbReference>
<feature type="region of interest" description="Disordered" evidence="4">
    <location>
        <begin position="469"/>
        <end position="495"/>
    </location>
</feature>
<feature type="compositionally biased region" description="Basic and acidic residues" evidence="4">
    <location>
        <begin position="609"/>
        <end position="623"/>
    </location>
</feature>
<feature type="compositionally biased region" description="Basic and acidic residues" evidence="4">
    <location>
        <begin position="552"/>
        <end position="561"/>
    </location>
</feature>
<dbReference type="Gene3D" id="2.130.10.10">
    <property type="entry name" value="YVTN repeat-like/Quinoprotein amine dehydrogenase"/>
    <property type="match status" value="1"/>
</dbReference>
<feature type="repeat" description="WD" evidence="3">
    <location>
        <begin position="83"/>
        <end position="122"/>
    </location>
</feature>
<organism evidence="5 6">
    <name type="scientific">Acanthamoeba castellanii (strain ATCC 30010 / Neff)</name>
    <dbReference type="NCBI Taxonomy" id="1257118"/>
    <lineage>
        <taxon>Eukaryota</taxon>
        <taxon>Amoebozoa</taxon>
        <taxon>Discosea</taxon>
        <taxon>Longamoebia</taxon>
        <taxon>Centramoebida</taxon>
        <taxon>Acanthamoebidae</taxon>
        <taxon>Acanthamoeba</taxon>
    </lineage>
</organism>
<dbReference type="InterPro" id="IPR001680">
    <property type="entry name" value="WD40_rpt"/>
</dbReference>
<feature type="region of interest" description="Disordered" evidence="4">
    <location>
        <begin position="573"/>
        <end position="628"/>
    </location>
</feature>
<gene>
    <name evidence="5" type="ORF">ACA1_068880</name>
</gene>
<feature type="region of interest" description="Disordered" evidence="4">
    <location>
        <begin position="367"/>
        <end position="450"/>
    </location>
</feature>
<feature type="region of interest" description="Disordered" evidence="4">
    <location>
        <begin position="300"/>
        <end position="323"/>
    </location>
</feature>
<accession>L8HCN1</accession>